<dbReference type="InterPro" id="IPR052043">
    <property type="entry name" value="PolySaccharide_Degr_Enz"/>
</dbReference>
<gene>
    <name evidence="3" type="ORF">SAMN04487965_2535</name>
</gene>
<feature type="signal peptide" evidence="2">
    <location>
        <begin position="1"/>
        <end position="27"/>
    </location>
</feature>
<evidence type="ECO:0000313" key="3">
    <source>
        <dbReference type="EMBL" id="SHF72052.1"/>
    </source>
</evidence>
<reference evidence="4" key="1">
    <citation type="submission" date="2016-11" db="EMBL/GenBank/DDBJ databases">
        <authorList>
            <person name="Varghese N."/>
            <person name="Submissions S."/>
        </authorList>
    </citation>
    <scope>NUCLEOTIDE SEQUENCE [LARGE SCALE GENOMIC DNA]</scope>
    <source>
        <strain evidence="4">CGMCC 1.7063</strain>
    </source>
</reference>
<evidence type="ECO:0000256" key="1">
    <source>
        <dbReference type="ARBA" id="ARBA00022801"/>
    </source>
</evidence>
<dbReference type="PANTHER" id="PTHR33886:SF8">
    <property type="entry name" value="UNSATURATED RHAMNOGALACTURONAN HYDROLASE (EUROFUNG)"/>
    <property type="match status" value="1"/>
</dbReference>
<sequence length="837" mass="94009">MKLIRKPALKYGANALAFSLAAATLLACGEKTAPTAESGAPQAVSAPVESDFIATLELSNPSDFPRLDEAVYLSYYELGLERNFSVPIAIWNQAQQIPVQAIDKDADGSNDGILFTVDVGVDETLNLRLVETDLATEVDKRTQAEISHKVGGQWVERKYEGGSFQNVKKLEVPAEHTDHSFFIRYEGPGIESDLVAYRVYLDWRNGFDIFGKRTQAPVLQGVGQDGFDSYHEMSDWGMDILKVGSALGVGGYGFWDGEQVVRVSDVQNWSVQVANNGGLYSSFVLDYQGWQPTADKQTDLRAVLSMHAGSRLVEVNAKTSTELENLVAGIVDHPGTELIVGDMDITGHAWTYIGTYGAQSLEGSNLGMGVLVKRKAIDEVTSDEHNQVLVLKPADSEIQYYFVAAWEKEVESRHGPITSKGQFESYLQREAEKLTMPLRQRLTTAVSEAATQQPLTADAALGWSKRLADSELERKTLDYAFGGYDHIRKRPSYFEYTTGMVMQAYDELNQVAPDTRYVQAVEQVMGSFVNDDGSINGYVQEKYNIDSVRAGTMLLRLYERGHGERYKKAVDTLREQLVHHPRTSEGAFWHKKRYPYQVWLDGVYMGIPFLAHYEQLMHESPDVEEVLAEFKLVHKRLKNPDTGLYYHAWDEKREQVWADGESGLSGYHWARGMGWLAMALVDVLDFIPEENVQEREYLLNMIAELAPVIEQHQDPETGTWWQIIDRPGERANYRESTASAMFAYFYAKALNQGYLPKDKYLDTAKKAYQGLLDEFVQVHADGTISITDMCQVAGLGYGRDGSYEYYMSEPIYDDDPKGTAPFITAGVEMYKLLKTKS</sequence>
<dbReference type="Pfam" id="PF07470">
    <property type="entry name" value="Glyco_hydro_88"/>
    <property type="match status" value="1"/>
</dbReference>
<keyword evidence="1 3" id="KW-0378">Hydrolase</keyword>
<dbReference type="AlphaFoldDB" id="A0A1M5DZ12"/>
<evidence type="ECO:0000256" key="2">
    <source>
        <dbReference type="SAM" id="SignalP"/>
    </source>
</evidence>
<dbReference type="RefSeq" id="WP_200797271.1">
    <property type="nucleotide sequence ID" value="NZ_FQVA01000003.1"/>
</dbReference>
<dbReference type="Gene3D" id="1.50.10.10">
    <property type="match status" value="1"/>
</dbReference>
<dbReference type="PROSITE" id="PS51257">
    <property type="entry name" value="PROKAR_LIPOPROTEIN"/>
    <property type="match status" value="1"/>
</dbReference>
<evidence type="ECO:0000313" key="4">
    <source>
        <dbReference type="Proteomes" id="UP000184170"/>
    </source>
</evidence>
<feature type="chain" id="PRO_5012364028" evidence="2">
    <location>
        <begin position="28"/>
        <end position="837"/>
    </location>
</feature>
<dbReference type="GO" id="GO:0005975">
    <property type="term" value="P:carbohydrate metabolic process"/>
    <property type="evidence" value="ECO:0007669"/>
    <property type="project" value="InterPro"/>
</dbReference>
<dbReference type="InterPro" id="IPR008928">
    <property type="entry name" value="6-hairpin_glycosidase_sf"/>
</dbReference>
<dbReference type="InterPro" id="IPR010905">
    <property type="entry name" value="Glyco_hydro_88"/>
</dbReference>
<name>A0A1M5DZ12_9GAMM</name>
<accession>A0A1M5DZ12</accession>
<dbReference type="Proteomes" id="UP000184170">
    <property type="component" value="Unassembled WGS sequence"/>
</dbReference>
<dbReference type="SUPFAM" id="SSF48208">
    <property type="entry name" value="Six-hairpin glycosidases"/>
    <property type="match status" value="1"/>
</dbReference>
<dbReference type="PANTHER" id="PTHR33886">
    <property type="entry name" value="UNSATURATED RHAMNOGALACTURONAN HYDROLASE (EUROFUNG)"/>
    <property type="match status" value="1"/>
</dbReference>
<dbReference type="STRING" id="494016.SAMN04487965_2535"/>
<keyword evidence="2" id="KW-0732">Signal</keyword>
<dbReference type="Pfam" id="PF16153">
    <property type="entry name" value="DUF4861"/>
    <property type="match status" value="1"/>
</dbReference>
<protein>
    <submittedName>
        <fullName evidence="3">Rhamnogalacturonyl hydrolase YesR</fullName>
    </submittedName>
</protein>
<dbReference type="InterPro" id="IPR032342">
    <property type="entry name" value="DUF4861"/>
</dbReference>
<dbReference type="EMBL" id="FQVA01000003">
    <property type="protein sequence ID" value="SHF72052.1"/>
    <property type="molecule type" value="Genomic_DNA"/>
</dbReference>
<organism evidence="3 4">
    <name type="scientific">Microbulbifer donghaiensis</name>
    <dbReference type="NCBI Taxonomy" id="494016"/>
    <lineage>
        <taxon>Bacteria</taxon>
        <taxon>Pseudomonadati</taxon>
        <taxon>Pseudomonadota</taxon>
        <taxon>Gammaproteobacteria</taxon>
        <taxon>Cellvibrionales</taxon>
        <taxon>Microbulbiferaceae</taxon>
        <taxon>Microbulbifer</taxon>
    </lineage>
</organism>
<dbReference type="InterPro" id="IPR012341">
    <property type="entry name" value="6hp_glycosidase-like_sf"/>
</dbReference>
<proteinExistence type="predicted"/>
<keyword evidence="4" id="KW-1185">Reference proteome</keyword>
<dbReference type="GO" id="GO:0016787">
    <property type="term" value="F:hydrolase activity"/>
    <property type="evidence" value="ECO:0007669"/>
    <property type="project" value="UniProtKB-KW"/>
</dbReference>